<evidence type="ECO:0000256" key="1">
    <source>
        <dbReference type="SAM" id="SignalP"/>
    </source>
</evidence>
<dbReference type="EMBL" id="SRLO01000463">
    <property type="protein sequence ID" value="TNN55155.1"/>
    <property type="molecule type" value="Genomic_DNA"/>
</dbReference>
<sequence>MLLVSMPTGFFSMKLLCMVQAVFKTETKHVHWAAALHVEAKPPAGEAFTSFWFHAIYSGLIAAGQFDGSGYTGQQPPSTAAHHHHIRLDVNVAADVERQARLAPGDHGSVDDTQGAAAHRLPGCSQQVQVKTYHSIASSRPVPFVAEVLKICHFLSLRAGRPKELATSAGVIAWSISCLFANTTRIAFFSSSSWIKQKLRIRTLTSNMATNSDFEMPILSRSLLSTT</sequence>
<keyword evidence="1" id="KW-0732">Signal</keyword>
<accession>A0A4Z2GPW4</accession>
<evidence type="ECO:0000313" key="2">
    <source>
        <dbReference type="EMBL" id="TNN55155.1"/>
    </source>
</evidence>
<reference evidence="2 3" key="1">
    <citation type="submission" date="2019-03" db="EMBL/GenBank/DDBJ databases">
        <title>First draft genome of Liparis tanakae, snailfish: a comprehensive survey of snailfish specific genes.</title>
        <authorList>
            <person name="Kim W."/>
            <person name="Song I."/>
            <person name="Jeong J.-H."/>
            <person name="Kim D."/>
            <person name="Kim S."/>
            <person name="Ryu S."/>
            <person name="Song J.Y."/>
            <person name="Lee S.K."/>
        </authorList>
    </citation>
    <scope>NUCLEOTIDE SEQUENCE [LARGE SCALE GENOMIC DNA]</scope>
    <source>
        <tissue evidence="2">Muscle</tissue>
    </source>
</reference>
<organism evidence="2 3">
    <name type="scientific">Liparis tanakae</name>
    <name type="common">Tanaka's snailfish</name>
    <dbReference type="NCBI Taxonomy" id="230148"/>
    <lineage>
        <taxon>Eukaryota</taxon>
        <taxon>Metazoa</taxon>
        <taxon>Chordata</taxon>
        <taxon>Craniata</taxon>
        <taxon>Vertebrata</taxon>
        <taxon>Euteleostomi</taxon>
        <taxon>Actinopterygii</taxon>
        <taxon>Neopterygii</taxon>
        <taxon>Teleostei</taxon>
        <taxon>Neoteleostei</taxon>
        <taxon>Acanthomorphata</taxon>
        <taxon>Eupercaria</taxon>
        <taxon>Perciformes</taxon>
        <taxon>Cottioidei</taxon>
        <taxon>Cottales</taxon>
        <taxon>Liparidae</taxon>
        <taxon>Liparis</taxon>
    </lineage>
</organism>
<proteinExistence type="predicted"/>
<protein>
    <submittedName>
        <fullName evidence="2">Uncharacterized protein</fullName>
    </submittedName>
</protein>
<dbReference type="Proteomes" id="UP000314294">
    <property type="component" value="Unassembled WGS sequence"/>
</dbReference>
<evidence type="ECO:0000313" key="3">
    <source>
        <dbReference type="Proteomes" id="UP000314294"/>
    </source>
</evidence>
<feature type="signal peptide" evidence="1">
    <location>
        <begin position="1"/>
        <end position="21"/>
    </location>
</feature>
<gene>
    <name evidence="2" type="ORF">EYF80_034600</name>
</gene>
<name>A0A4Z2GPW4_9TELE</name>
<keyword evidence="3" id="KW-1185">Reference proteome</keyword>
<comment type="caution">
    <text evidence="2">The sequence shown here is derived from an EMBL/GenBank/DDBJ whole genome shotgun (WGS) entry which is preliminary data.</text>
</comment>
<dbReference type="AlphaFoldDB" id="A0A4Z2GPW4"/>
<feature type="chain" id="PRO_5021340441" evidence="1">
    <location>
        <begin position="22"/>
        <end position="227"/>
    </location>
</feature>